<dbReference type="SUPFAM" id="SSF56037">
    <property type="entry name" value="PheT/TilS domain"/>
    <property type="match status" value="1"/>
</dbReference>
<reference evidence="2" key="1">
    <citation type="journal article" date="2008" name="ISME J.">
        <title>Genomic patterns of recombination, clonal divergence and environment in marine microbial populations.</title>
        <authorList>
            <person name="Konstantinidis K.T."/>
            <person name="Delong E.F."/>
        </authorList>
    </citation>
    <scope>NUCLEOTIDE SEQUENCE</scope>
</reference>
<organism evidence="2">
    <name type="scientific">uncultured marine microorganism HF4000_137B17</name>
    <dbReference type="NCBI Taxonomy" id="455523"/>
    <lineage>
        <taxon>unclassified sequences</taxon>
        <taxon>environmental samples</taxon>
    </lineage>
</organism>
<feature type="domain" description="B3/B4 tRNA-binding" evidence="1">
    <location>
        <begin position="124"/>
        <end position="251"/>
    </location>
</feature>
<dbReference type="EMBL" id="EU016582">
    <property type="protein sequence ID" value="ABZ06689.1"/>
    <property type="molecule type" value="Genomic_DNA"/>
</dbReference>
<sequence length="282" mass="31114">MPYRAATRDAAASRRSSSNSTISMIIFCSSQDRRLTLRQLVKCEILSRKHRESQGRTIMFEATDRWREAFPGASVGALVMKNVSNPANHPELDSRMSAIESEIRKNYSEGGRPTIRALPTIQAYTAHYKKFKKTYPVQLQIESIALKGRSLPRISTLVSAMFAAELKNHLLTAGHDVATLQNPVTLDVSTGDERYTMMSGKEQTLSPDDVFIADAQGVMSSIIYGPDNRTPITSDTSDVLFVVYGLEGISAQQITSHLEDIRNFVNLVSLNAETASLEIVGA</sequence>
<proteinExistence type="predicted"/>
<accession>B3T281</accession>
<dbReference type="InterPro" id="IPR020825">
    <property type="entry name" value="Phe-tRNA_synthase-like_B3/B4"/>
</dbReference>
<dbReference type="AlphaFoldDB" id="B3T281"/>
<dbReference type="GO" id="GO:0003723">
    <property type="term" value="F:RNA binding"/>
    <property type="evidence" value="ECO:0007669"/>
    <property type="project" value="InterPro"/>
</dbReference>
<evidence type="ECO:0000313" key="2">
    <source>
        <dbReference type="EMBL" id="ABZ06689.1"/>
    </source>
</evidence>
<dbReference type="PANTHER" id="PTHR39209">
    <property type="match status" value="1"/>
</dbReference>
<dbReference type="GO" id="GO:0004826">
    <property type="term" value="F:phenylalanine-tRNA ligase activity"/>
    <property type="evidence" value="ECO:0007669"/>
    <property type="project" value="InterPro"/>
</dbReference>
<dbReference type="PANTHER" id="PTHR39209:SF2">
    <property type="entry name" value="CYTOPLASMIC PROTEIN"/>
    <property type="match status" value="1"/>
</dbReference>
<dbReference type="Gene3D" id="3.50.40.10">
    <property type="entry name" value="Phenylalanyl-trna Synthetase, Chain B, domain 3"/>
    <property type="match status" value="1"/>
</dbReference>
<evidence type="ECO:0000259" key="1">
    <source>
        <dbReference type="Pfam" id="PF03483"/>
    </source>
</evidence>
<gene>
    <name evidence="2" type="ORF">ALOHA_HF4000137B17ctg1g27</name>
</gene>
<name>B3T281_9ZZZZ</name>
<dbReference type="InterPro" id="IPR005146">
    <property type="entry name" value="B3/B4_tRNA-bd"/>
</dbReference>
<dbReference type="Pfam" id="PF03483">
    <property type="entry name" value="B3_4"/>
    <property type="match status" value="1"/>
</dbReference>
<protein>
    <recommendedName>
        <fullName evidence="1">B3/B4 tRNA-binding domain-containing protein</fullName>
    </recommendedName>
</protein>